<dbReference type="PANTHER" id="PTHR24223">
    <property type="entry name" value="ATP-BINDING CASSETTE SUB-FAMILY C"/>
    <property type="match status" value="1"/>
</dbReference>
<dbReference type="Proteomes" id="UP000515163">
    <property type="component" value="Unplaced"/>
</dbReference>
<evidence type="ECO:0000256" key="7">
    <source>
        <dbReference type="ARBA" id="ARBA00022989"/>
    </source>
</evidence>
<dbReference type="GO" id="GO:0016020">
    <property type="term" value="C:membrane"/>
    <property type="evidence" value="ECO:0007669"/>
    <property type="project" value="UniProtKB-SubCell"/>
</dbReference>
<evidence type="ECO:0000259" key="10">
    <source>
        <dbReference type="PROSITE" id="PS50893"/>
    </source>
</evidence>
<proteinExistence type="inferred from homology"/>
<dbReference type="Pfam" id="PF00664">
    <property type="entry name" value="ABC_membrane"/>
    <property type="match status" value="2"/>
</dbReference>
<feature type="transmembrane region" description="Helical" evidence="9">
    <location>
        <begin position="642"/>
        <end position="667"/>
    </location>
</feature>
<keyword evidence="4 9" id="KW-0812">Transmembrane</keyword>
<evidence type="ECO:0000256" key="5">
    <source>
        <dbReference type="ARBA" id="ARBA00022741"/>
    </source>
</evidence>
<sequence length="1059" mass="119491">MPRKLEELPKNPLLKASCISKYITYQWLNPLFKKGNKQPLKSEDFYEVPPEDETEHIANKLERQWNKEQERAKTAGRRPKLSRAVAMYLGRDFMMVGLLNMLEEFMRIGMPYFIGRFISYFVPGTTTTRLQAALYGGVIICFSYTLAVIHHPLFFIATRYGMQLKNALATLVYRKAIRLSQNSMSKTTTGHIVNLMTSDVQILERTTIFLHQTWLAPLLLIVAAVLSWLEMGPWSFTGILALLLLAPLQGWMGKQFALLRQKTATMTDLRFKIMSEVIAGMRVIKMYTWEKAFSNLVADVRGNFLQMEDKKMMSNNRSTKTSSTTSLKPVVEVEKISAKWNESLNTQTLTDISFKVTPGELLMIVGPVGAGKSSLLMALLGELQVSHGVVNVQGNISYASQQSWIFSGTVKENILFDQEYDKERYDRVIKKCALEKFNGYDIVLCPRAVYYDAEIVLLDDPLSAVDTNVGRKLFDECIRGLLKDRICILVTHQLQYLKGATNIICLKDGHCVGKGTFEELNEGGLDVMSLMSTLSDQDVMVEQEAVDLHQNESDHHVVIANGKTPLLEPNHIYKRSTSAVSEAITETRTRKSHCDLPSSMSMETLNDSPEEIYVSKQEAEKQTTGTVTWNVYLNYLKAGSSLFGMIVLAILVLASQGSILVGEWWLAEWADSEHYVSTVVPKKSNSTFYLPFYDRDTYIIVYGVLVVVGMVTNLLSFVLLFRLFVLASKNLHNNMFNSVLRAPIYFFDTNPVGRVLNRFAKDISQMDDLLPSSFSDFVRLSVLTFAILLLNVVSIPYLLVGALPMTILFGYLRNYYLKTSRDIKRLEAINRSPVYSHVSASLDGLMTIRAFNAEERFIDSFYDYQNYHSAGYFLFLTTQRWLGARLDVMCASFMALAVIGSMVTFETGTALSASVVGLCLTYAKMLTGMFQWCTRQSAEVENIMTSVERVIEYSQLEPEAEPSKPLQIPRDWPSNGVISAERLYYSHHKTLPPVLKNLNFCIKSEEKVGIVGRTGAGKSSLLSMLFRLNNPEGLVQIDSLTITDLSLHDLRSAISIIPQ</sequence>
<feature type="domain" description="ABC transmembrane type-1" evidence="11">
    <location>
        <begin position="642"/>
        <end position="942"/>
    </location>
</feature>
<name>A0A6P8I1U7_ACTTE</name>
<reference evidence="13" key="1">
    <citation type="submission" date="2025-08" db="UniProtKB">
        <authorList>
            <consortium name="RefSeq"/>
        </authorList>
    </citation>
    <scope>IDENTIFICATION</scope>
    <source>
        <tissue evidence="13">Tentacle</tissue>
    </source>
</reference>
<keyword evidence="12" id="KW-1185">Reference proteome</keyword>
<dbReference type="GO" id="GO:0140359">
    <property type="term" value="F:ABC-type transporter activity"/>
    <property type="evidence" value="ECO:0007669"/>
    <property type="project" value="InterPro"/>
</dbReference>
<dbReference type="InterPro" id="IPR027417">
    <property type="entry name" value="P-loop_NTPase"/>
</dbReference>
<evidence type="ECO:0000256" key="9">
    <source>
        <dbReference type="SAM" id="Phobius"/>
    </source>
</evidence>
<evidence type="ECO:0000256" key="4">
    <source>
        <dbReference type="ARBA" id="ARBA00022692"/>
    </source>
</evidence>
<dbReference type="SUPFAM" id="SSF52540">
    <property type="entry name" value="P-loop containing nucleoside triphosphate hydrolases"/>
    <property type="match status" value="2"/>
</dbReference>
<evidence type="ECO:0000259" key="11">
    <source>
        <dbReference type="PROSITE" id="PS50929"/>
    </source>
</evidence>
<dbReference type="InterPro" id="IPR011527">
    <property type="entry name" value="ABC1_TM_dom"/>
</dbReference>
<dbReference type="GO" id="GO:0016887">
    <property type="term" value="F:ATP hydrolysis activity"/>
    <property type="evidence" value="ECO:0007669"/>
    <property type="project" value="InterPro"/>
</dbReference>
<feature type="transmembrane region" description="Helical" evidence="9">
    <location>
        <begin position="699"/>
        <end position="725"/>
    </location>
</feature>
<keyword evidence="3" id="KW-0813">Transport</keyword>
<feature type="domain" description="ABC transporter" evidence="10">
    <location>
        <begin position="331"/>
        <end position="533"/>
    </location>
</feature>
<evidence type="ECO:0000313" key="12">
    <source>
        <dbReference type="Proteomes" id="UP000515163"/>
    </source>
</evidence>
<dbReference type="RefSeq" id="XP_031558850.1">
    <property type="nucleotide sequence ID" value="XM_031702990.1"/>
</dbReference>
<dbReference type="CDD" id="cd03250">
    <property type="entry name" value="ABCC_MRP_domain1"/>
    <property type="match status" value="1"/>
</dbReference>
<dbReference type="PROSITE" id="PS50893">
    <property type="entry name" value="ABC_TRANSPORTER_2"/>
    <property type="match status" value="1"/>
</dbReference>
<dbReference type="GO" id="GO:0005524">
    <property type="term" value="F:ATP binding"/>
    <property type="evidence" value="ECO:0007669"/>
    <property type="project" value="UniProtKB-KW"/>
</dbReference>
<dbReference type="SMART" id="SM00382">
    <property type="entry name" value="AAA"/>
    <property type="match status" value="1"/>
</dbReference>
<feature type="transmembrane region" description="Helical" evidence="9">
    <location>
        <begin position="795"/>
        <end position="816"/>
    </location>
</feature>
<evidence type="ECO:0000256" key="6">
    <source>
        <dbReference type="ARBA" id="ARBA00022840"/>
    </source>
</evidence>
<comment type="subcellular location">
    <subcellularLocation>
        <location evidence="1">Membrane</location>
        <topology evidence="1">Multi-pass membrane protein</topology>
    </subcellularLocation>
</comment>
<dbReference type="PANTHER" id="PTHR24223:SF456">
    <property type="entry name" value="MULTIDRUG RESISTANCE-ASSOCIATED PROTEIN LETHAL(2)03659"/>
    <property type="match status" value="1"/>
</dbReference>
<evidence type="ECO:0000256" key="2">
    <source>
        <dbReference type="ARBA" id="ARBA00009726"/>
    </source>
</evidence>
<dbReference type="Pfam" id="PF00005">
    <property type="entry name" value="ABC_tran"/>
    <property type="match status" value="2"/>
</dbReference>
<organism evidence="12 13">
    <name type="scientific">Actinia tenebrosa</name>
    <name type="common">Australian red waratah sea anemone</name>
    <dbReference type="NCBI Taxonomy" id="6105"/>
    <lineage>
        <taxon>Eukaryota</taxon>
        <taxon>Metazoa</taxon>
        <taxon>Cnidaria</taxon>
        <taxon>Anthozoa</taxon>
        <taxon>Hexacorallia</taxon>
        <taxon>Actiniaria</taxon>
        <taxon>Actiniidae</taxon>
        <taxon>Actinia</taxon>
    </lineage>
</organism>
<dbReference type="AlphaFoldDB" id="A0A6P8I1U7"/>
<dbReference type="InterPro" id="IPR050173">
    <property type="entry name" value="ABC_transporter_C-like"/>
</dbReference>
<dbReference type="SUPFAM" id="SSF90123">
    <property type="entry name" value="ABC transporter transmembrane region"/>
    <property type="match status" value="2"/>
</dbReference>
<feature type="transmembrane region" description="Helical" evidence="9">
    <location>
        <begin position="132"/>
        <end position="156"/>
    </location>
</feature>
<dbReference type="InParanoid" id="A0A6P8I1U7"/>
<protein>
    <submittedName>
        <fullName evidence="13">Multidrug resistance-associated protein 4-like</fullName>
    </submittedName>
</protein>
<evidence type="ECO:0000256" key="8">
    <source>
        <dbReference type="ARBA" id="ARBA00023136"/>
    </source>
</evidence>
<comment type="similarity">
    <text evidence="2">Belongs to the ABC transporter superfamily. ABCC family. Conjugate transporter (TC 3.A.1.208) subfamily.</text>
</comment>
<dbReference type="InterPro" id="IPR003439">
    <property type="entry name" value="ABC_transporter-like_ATP-bd"/>
</dbReference>
<dbReference type="GeneID" id="116295230"/>
<dbReference type="Gene3D" id="1.20.1560.10">
    <property type="entry name" value="ABC transporter type 1, transmembrane domain"/>
    <property type="match status" value="2"/>
</dbReference>
<evidence type="ECO:0000256" key="1">
    <source>
        <dbReference type="ARBA" id="ARBA00004141"/>
    </source>
</evidence>
<accession>A0A6P8I1U7</accession>
<feature type="non-terminal residue" evidence="13">
    <location>
        <position position="1059"/>
    </location>
</feature>
<dbReference type="FunFam" id="1.20.1560.10:FF:000014">
    <property type="entry name" value="Multidrug resistance-associated protein member 4"/>
    <property type="match status" value="1"/>
</dbReference>
<gene>
    <name evidence="13" type="primary">LOC116295230</name>
</gene>
<dbReference type="InterPro" id="IPR003593">
    <property type="entry name" value="AAA+_ATPase"/>
</dbReference>
<dbReference type="KEGG" id="aten:116295230"/>
<dbReference type="InterPro" id="IPR036640">
    <property type="entry name" value="ABC1_TM_sf"/>
</dbReference>
<keyword evidence="5" id="KW-0547">Nucleotide-binding</keyword>
<dbReference type="Gene3D" id="3.40.50.300">
    <property type="entry name" value="P-loop containing nucleotide triphosphate hydrolases"/>
    <property type="match status" value="3"/>
</dbReference>
<feature type="transmembrane region" description="Helical" evidence="9">
    <location>
        <begin position="234"/>
        <end position="252"/>
    </location>
</feature>
<keyword evidence="8 9" id="KW-0472">Membrane</keyword>
<feature type="transmembrane region" description="Helical" evidence="9">
    <location>
        <begin position="208"/>
        <end position="228"/>
    </location>
</feature>
<evidence type="ECO:0000256" key="3">
    <source>
        <dbReference type="ARBA" id="ARBA00022448"/>
    </source>
</evidence>
<feature type="domain" description="ABC transmembrane type-1" evidence="11">
    <location>
        <begin position="96"/>
        <end position="306"/>
    </location>
</feature>
<dbReference type="OrthoDB" id="6500128at2759"/>
<evidence type="ECO:0000313" key="13">
    <source>
        <dbReference type="RefSeq" id="XP_031558850.1"/>
    </source>
</evidence>
<dbReference type="PROSITE" id="PS50929">
    <property type="entry name" value="ABC_TM1F"/>
    <property type="match status" value="2"/>
</dbReference>
<keyword evidence="6" id="KW-0067">ATP-binding</keyword>
<keyword evidence="7 9" id="KW-1133">Transmembrane helix</keyword>